<reference evidence="2" key="1">
    <citation type="submission" date="2016-08" db="EMBL/GenBank/DDBJ databases">
        <authorList>
            <person name="Loux V."/>
            <person name="Rue O."/>
        </authorList>
    </citation>
    <scope>NUCLEOTIDE SEQUENCE [LARGE SCALE GENOMIC DNA]</scope>
    <source>
        <strain evidence="2">INRA Bc05-F1</strain>
    </source>
</reference>
<protein>
    <submittedName>
        <fullName evidence="1">Uncharacterized protein</fullName>
    </submittedName>
</protein>
<evidence type="ECO:0000313" key="2">
    <source>
        <dbReference type="Proteomes" id="UP000196052"/>
    </source>
</evidence>
<dbReference type="Proteomes" id="UP000196052">
    <property type="component" value="Unassembled WGS sequence"/>
</dbReference>
<sequence>MSDFIIGLSIDRKGWRALNIETSPDNGGNWIYDTSMLDLTWIRTVNAKEVGKTTKDYGEIHDNLQKRLPTSRR</sequence>
<dbReference type="EMBL" id="FMBE01000014">
    <property type="protein sequence ID" value="SCC53762.1"/>
    <property type="molecule type" value="Genomic_DNA"/>
</dbReference>
<evidence type="ECO:0000313" key="1">
    <source>
        <dbReference type="EMBL" id="SCC53762.1"/>
    </source>
</evidence>
<gene>
    <name evidence="1" type="ORF">BC05F1_04282</name>
</gene>
<organism evidence="1 2">
    <name type="scientific">Bacillus wiedmannii</name>
    <dbReference type="NCBI Taxonomy" id="1890302"/>
    <lineage>
        <taxon>Bacteria</taxon>
        <taxon>Bacillati</taxon>
        <taxon>Bacillota</taxon>
        <taxon>Bacilli</taxon>
        <taxon>Bacillales</taxon>
        <taxon>Bacillaceae</taxon>
        <taxon>Bacillus</taxon>
        <taxon>Bacillus cereus group</taxon>
    </lineage>
</organism>
<dbReference type="AlphaFoldDB" id="A0A1C4FD27"/>
<name>A0A1C4FD27_9BACI</name>
<proteinExistence type="predicted"/>
<accession>A0A1C4FD27</accession>